<keyword evidence="1" id="KW-0175">Coiled coil</keyword>
<feature type="chain" id="PRO_5032436359" description="Transmembrane protein" evidence="3">
    <location>
        <begin position="18"/>
        <end position="171"/>
    </location>
</feature>
<accession>A0A843WV76</accession>
<keyword evidence="5" id="KW-1185">Reference proteome</keyword>
<name>A0A843WV76_COLES</name>
<evidence type="ECO:0000313" key="4">
    <source>
        <dbReference type="EMBL" id="MQM07824.1"/>
    </source>
</evidence>
<keyword evidence="2" id="KW-1133">Transmembrane helix</keyword>
<evidence type="ECO:0008006" key="6">
    <source>
        <dbReference type="Google" id="ProtNLM"/>
    </source>
</evidence>
<dbReference type="OrthoDB" id="2017304at2759"/>
<comment type="caution">
    <text evidence="4">The sequence shown here is derived from an EMBL/GenBank/DDBJ whole genome shotgun (WGS) entry which is preliminary data.</text>
</comment>
<evidence type="ECO:0000256" key="1">
    <source>
        <dbReference type="SAM" id="Coils"/>
    </source>
</evidence>
<dbReference type="Proteomes" id="UP000652761">
    <property type="component" value="Unassembled WGS sequence"/>
</dbReference>
<keyword evidence="2" id="KW-0472">Membrane</keyword>
<proteinExistence type="predicted"/>
<dbReference type="AlphaFoldDB" id="A0A843WV76"/>
<feature type="signal peptide" evidence="3">
    <location>
        <begin position="1"/>
        <end position="17"/>
    </location>
</feature>
<organism evidence="4 5">
    <name type="scientific">Colocasia esculenta</name>
    <name type="common">Wild taro</name>
    <name type="synonym">Arum esculentum</name>
    <dbReference type="NCBI Taxonomy" id="4460"/>
    <lineage>
        <taxon>Eukaryota</taxon>
        <taxon>Viridiplantae</taxon>
        <taxon>Streptophyta</taxon>
        <taxon>Embryophyta</taxon>
        <taxon>Tracheophyta</taxon>
        <taxon>Spermatophyta</taxon>
        <taxon>Magnoliopsida</taxon>
        <taxon>Liliopsida</taxon>
        <taxon>Araceae</taxon>
        <taxon>Aroideae</taxon>
        <taxon>Colocasieae</taxon>
        <taxon>Colocasia</taxon>
    </lineage>
</organism>
<evidence type="ECO:0000256" key="3">
    <source>
        <dbReference type="SAM" id="SignalP"/>
    </source>
</evidence>
<dbReference type="PANTHER" id="PTHR39113:SF1">
    <property type="entry name" value="MEMBRANE LIPOPROTEIN"/>
    <property type="match status" value="1"/>
</dbReference>
<sequence>MLLFFLAATSFAPPLLLQSPPSAFGWALLVVSAATLLASALGFCAHLSRCRFGGHTALVDVASSVGRALGFLALFLREERSLALLASQWSPRETRFLFREEEGALTTMFLVQSLAEREVAAQKRSRRMARMQEESLANAAAMAELKEKELENKMRNMYEQWAMTDSAEGRE</sequence>
<feature type="coiled-coil region" evidence="1">
    <location>
        <begin position="131"/>
        <end position="160"/>
    </location>
</feature>
<dbReference type="PANTHER" id="PTHR39113">
    <property type="entry name" value="MEMBRANE LIPOPROTEIN-RELATED"/>
    <property type="match status" value="1"/>
</dbReference>
<reference evidence="4" key="1">
    <citation type="submission" date="2017-07" db="EMBL/GenBank/DDBJ databases">
        <title>Taro Niue Genome Assembly and Annotation.</title>
        <authorList>
            <person name="Atibalentja N."/>
            <person name="Keating K."/>
            <person name="Fields C.J."/>
        </authorList>
    </citation>
    <scope>NUCLEOTIDE SEQUENCE</scope>
    <source>
        <strain evidence="4">Niue_2</strain>
        <tissue evidence="4">Leaf</tissue>
    </source>
</reference>
<feature type="transmembrane region" description="Helical" evidence="2">
    <location>
        <begin position="27"/>
        <end position="45"/>
    </location>
</feature>
<protein>
    <recommendedName>
        <fullName evidence="6">Transmembrane protein</fullName>
    </recommendedName>
</protein>
<evidence type="ECO:0000256" key="2">
    <source>
        <dbReference type="SAM" id="Phobius"/>
    </source>
</evidence>
<keyword evidence="2" id="KW-0812">Transmembrane</keyword>
<evidence type="ECO:0000313" key="5">
    <source>
        <dbReference type="Proteomes" id="UP000652761"/>
    </source>
</evidence>
<gene>
    <name evidence="4" type="ORF">Taro_040667</name>
</gene>
<keyword evidence="3" id="KW-0732">Signal</keyword>
<dbReference type="EMBL" id="NMUH01003964">
    <property type="protein sequence ID" value="MQM07824.1"/>
    <property type="molecule type" value="Genomic_DNA"/>
</dbReference>